<comment type="caution">
    <text evidence="3">The sequence shown here is derived from an EMBL/GenBank/DDBJ whole genome shotgun (WGS) entry which is preliminary data.</text>
</comment>
<dbReference type="OrthoDB" id="276515at2759"/>
<evidence type="ECO:0000313" key="4">
    <source>
        <dbReference type="Proteomes" id="UP000219286"/>
    </source>
</evidence>
<dbReference type="InterPro" id="IPR036691">
    <property type="entry name" value="Endo/exonu/phosph_ase_sf"/>
</dbReference>
<sequence>MLRSVVIVVLVICGLVAWSSALFFLEGDSSLGSLFDTGTHRDSGLEFSSSLTTPDPLDYDATRMDVTQLSPTIPLRIVTFNVRYATTSPVRGEKPWKERGPRLLNQLGFITAGHENAFLCLQEVLHEQLEDIQASLGPRWASIGRAREDGRQKGEYSPVFYRSDVWYLERSQTRWLSPTPEKPSRGWGASHNRVVTMGDFTHKGTGTRVVVMSTHFDHKSAKARQHSAQQLMQYAREWGVDDDDNGNGNGNGNDGSSSSSSGSNSAVLIGGDFNSTPDDVAYRLMTAPGSGMSDLAALLPADQHNGNSLTYTSFGEANEWPQRIDFLFIQEPRTAVVKTFSVLENIFDDQVRLSDHRAVVSDLEIAVDPSS</sequence>
<evidence type="ECO:0000313" key="3">
    <source>
        <dbReference type="EMBL" id="OTA05250.1"/>
    </source>
</evidence>
<organism evidence="3 4">
    <name type="scientific">Trichoderma parareesei</name>
    <name type="common">Filamentous fungus</name>
    <dbReference type="NCBI Taxonomy" id="858221"/>
    <lineage>
        <taxon>Eukaryota</taxon>
        <taxon>Fungi</taxon>
        <taxon>Dikarya</taxon>
        <taxon>Ascomycota</taxon>
        <taxon>Pezizomycotina</taxon>
        <taxon>Sordariomycetes</taxon>
        <taxon>Hypocreomycetidae</taxon>
        <taxon>Hypocreales</taxon>
        <taxon>Hypocreaceae</taxon>
        <taxon>Trichoderma</taxon>
    </lineage>
</organism>
<protein>
    <submittedName>
        <fullName evidence="3">Endonuclease/exonuclease/phosphatase</fullName>
    </submittedName>
</protein>
<reference evidence="3 4" key="1">
    <citation type="journal article" date="2015" name="Genome Announc.">
        <title>Genome sequence and annotation of Trichoderma parareesei, the ancestor of the cellulase producer Trichoderma reesei.</title>
        <authorList>
            <person name="Yang D."/>
            <person name="Pomraning K."/>
            <person name="Kopchinskiy A."/>
            <person name="Karimi Aghcheh R."/>
            <person name="Atanasova L."/>
            <person name="Chenthamara K."/>
            <person name="Baker S.E."/>
            <person name="Zhang R."/>
            <person name="Shen Q."/>
            <person name="Freitag M."/>
            <person name="Kubicek C.P."/>
            <person name="Druzhinina I.S."/>
        </authorList>
    </citation>
    <scope>NUCLEOTIDE SEQUENCE [LARGE SCALE GENOMIC DNA]</scope>
    <source>
        <strain evidence="3 4">CBS 125925</strain>
    </source>
</reference>
<feature type="domain" description="Endonuclease/exonuclease/phosphatase" evidence="2">
    <location>
        <begin position="79"/>
        <end position="356"/>
    </location>
</feature>
<dbReference type="Proteomes" id="UP000219286">
    <property type="component" value="Unassembled WGS sequence"/>
</dbReference>
<dbReference type="CDD" id="cd09083">
    <property type="entry name" value="EEP-1"/>
    <property type="match status" value="1"/>
</dbReference>
<keyword evidence="4" id="KW-1185">Reference proteome</keyword>
<keyword evidence="3" id="KW-0255">Endonuclease</keyword>
<feature type="region of interest" description="Disordered" evidence="1">
    <location>
        <begin position="239"/>
        <end position="270"/>
    </location>
</feature>
<dbReference type="PANTHER" id="PTHR12121">
    <property type="entry name" value="CARBON CATABOLITE REPRESSOR PROTEIN 4"/>
    <property type="match status" value="1"/>
</dbReference>
<dbReference type="PANTHER" id="PTHR12121:SF36">
    <property type="entry name" value="ENDONUCLEASE_EXONUCLEASE_PHOSPHATASE DOMAIN-CONTAINING PROTEIN"/>
    <property type="match status" value="1"/>
</dbReference>
<gene>
    <name evidence="3" type="ORF">A9Z42_0059050</name>
</gene>
<evidence type="ECO:0000256" key="1">
    <source>
        <dbReference type="SAM" id="MobiDB-lite"/>
    </source>
</evidence>
<dbReference type="EMBL" id="LFMI01000586">
    <property type="protein sequence ID" value="OTA05250.1"/>
    <property type="molecule type" value="Genomic_DNA"/>
</dbReference>
<dbReference type="GO" id="GO:0000175">
    <property type="term" value="F:3'-5'-RNA exonuclease activity"/>
    <property type="evidence" value="ECO:0007669"/>
    <property type="project" value="TreeGrafter"/>
</dbReference>
<dbReference type="SUPFAM" id="SSF56219">
    <property type="entry name" value="DNase I-like"/>
    <property type="match status" value="1"/>
</dbReference>
<keyword evidence="3" id="KW-0378">Hydrolase</keyword>
<accession>A0A2H2ZQ06</accession>
<evidence type="ECO:0000259" key="2">
    <source>
        <dbReference type="Pfam" id="PF03372"/>
    </source>
</evidence>
<name>A0A2H2ZQ06_TRIPA</name>
<dbReference type="InterPro" id="IPR050410">
    <property type="entry name" value="CCR4/nocturin_mRNA_transcr"/>
</dbReference>
<dbReference type="AlphaFoldDB" id="A0A2H2ZQ06"/>
<dbReference type="GO" id="GO:0004519">
    <property type="term" value="F:endonuclease activity"/>
    <property type="evidence" value="ECO:0007669"/>
    <property type="project" value="UniProtKB-KW"/>
</dbReference>
<proteinExistence type="predicted"/>
<feature type="compositionally biased region" description="Low complexity" evidence="1">
    <location>
        <begin position="254"/>
        <end position="265"/>
    </location>
</feature>
<dbReference type="InterPro" id="IPR005135">
    <property type="entry name" value="Endo/exonuclease/phosphatase"/>
</dbReference>
<keyword evidence="3" id="KW-0540">Nuclease</keyword>
<dbReference type="Gene3D" id="3.60.10.10">
    <property type="entry name" value="Endonuclease/exonuclease/phosphatase"/>
    <property type="match status" value="1"/>
</dbReference>
<dbReference type="Pfam" id="PF03372">
    <property type="entry name" value="Exo_endo_phos"/>
    <property type="match status" value="1"/>
</dbReference>